<reference evidence="12 13" key="1">
    <citation type="submission" date="2019-02" db="EMBL/GenBank/DDBJ databases">
        <title>Deep-cultivation of Planctomycetes and their phenomic and genomic characterization uncovers novel biology.</title>
        <authorList>
            <person name="Wiegand S."/>
            <person name="Jogler M."/>
            <person name="Boedeker C."/>
            <person name="Pinto D."/>
            <person name="Vollmers J."/>
            <person name="Rivas-Marin E."/>
            <person name="Kohn T."/>
            <person name="Peeters S.H."/>
            <person name="Heuer A."/>
            <person name="Rast P."/>
            <person name="Oberbeckmann S."/>
            <person name="Bunk B."/>
            <person name="Jeske O."/>
            <person name="Meyerdierks A."/>
            <person name="Storesund J.E."/>
            <person name="Kallscheuer N."/>
            <person name="Luecker S."/>
            <person name="Lage O.M."/>
            <person name="Pohl T."/>
            <person name="Merkel B.J."/>
            <person name="Hornburger P."/>
            <person name="Mueller R.-W."/>
            <person name="Bruemmer F."/>
            <person name="Labrenz M."/>
            <person name="Spormann A.M."/>
            <person name="Op den Camp H."/>
            <person name="Overmann J."/>
            <person name="Amann R."/>
            <person name="Jetten M.S.M."/>
            <person name="Mascher T."/>
            <person name="Medema M.H."/>
            <person name="Devos D.P."/>
            <person name="Kaster A.-K."/>
            <person name="Ovreas L."/>
            <person name="Rohde M."/>
            <person name="Galperin M.Y."/>
            <person name="Jogler C."/>
        </authorList>
    </citation>
    <scope>NUCLEOTIDE SEQUENCE [LARGE SCALE GENOMIC DNA]</scope>
    <source>
        <strain evidence="12 13">ElP</strain>
    </source>
</reference>
<proteinExistence type="predicted"/>
<dbReference type="PROSITE" id="PS51192">
    <property type="entry name" value="HELICASE_ATP_BIND_1"/>
    <property type="match status" value="1"/>
</dbReference>
<dbReference type="EC" id="3.6.4.13" evidence="12"/>
<dbReference type="GO" id="GO:0005524">
    <property type="term" value="F:ATP binding"/>
    <property type="evidence" value="ECO:0007669"/>
    <property type="project" value="UniProtKB-KW"/>
</dbReference>
<dbReference type="GO" id="GO:0003677">
    <property type="term" value="F:DNA binding"/>
    <property type="evidence" value="ECO:0007669"/>
    <property type="project" value="UniProtKB-KW"/>
</dbReference>
<evidence type="ECO:0000256" key="4">
    <source>
        <dbReference type="ARBA" id="ARBA00022806"/>
    </source>
</evidence>
<dbReference type="RefSeq" id="WP_145268021.1">
    <property type="nucleotide sequence ID" value="NZ_CP036426.1"/>
</dbReference>
<feature type="region of interest" description="Disordered" evidence="9">
    <location>
        <begin position="838"/>
        <end position="872"/>
    </location>
</feature>
<dbReference type="Proteomes" id="UP000317835">
    <property type="component" value="Chromosome"/>
</dbReference>
<keyword evidence="8" id="KW-0413">Isomerase</keyword>
<sequence>MPRSSTKTTDATAEDGLGWALPPVRSWFLETFGAPTPAQRGGWPSIAEGRHTLICAPTGTGKTLAAFLACLDAAWRGDDGSGTRVLYVSPLKALNRDIAVNLEAPLTGIFEAVERSGAPLRPLSVGVRTGDTSPADRRAQARRPPEILITTPESLHLLLSSKAREGLRGVSHVIIDEIHDLCSSKRGVSLSLLLERLELLRPAGFVRIGLSATVRPLDEVARYLGGWEGDGPRPVSIVDAGVSKRIELGVSAAKADRGGPSAGGASLEARILDLVRSNRSTIIFSNNRAEVERLTVGLNRRAATRGEPAVEPVRSHHGSLSLERRKETEEALKRGELSAVVATASLELGIDVGAIDHVCQVGSPGSVARGLQRVGRAGHSAGLASRATFFARDEGELLDLAALAGAIRDGDVEPVRIPRNCLDVLAQQVVAVVAEGPIDAARLFSVVRRADCFRALPVEHFEAVLAMLSGRSALVDVRDLRPRIRWDVRSNLLEPLPGTQRFALMGGGTIPDSGRLPVLLEGGPRLGEFDEDFVMERRVGDAVLLGTSTWVIRSIDSRRVVVAPAEGASAVLPFWRGEGLGRSATLGVRVGRLRREIAGRLDDPTLPCWLLDRGSVDPADVPALIESIARQVRAAGVVPDDRTTLVESFLDQAGIRNVAWLTPMGSRFHLGLRLMLQGGMRARLGMAVAGQHGDDGVLLQLPGIDEPPLDLLRQLDPVDCDRLLLVELRESALFNLRFRQVAARALASVGAASGARTPLWLQRIRAEELLGDLKGEPDHPLILETVRECLRDDLDLDGLRAYVGAVRDGSITVHRDASADSPSPMAASLARLFSDRHAGRVSGRPRRGGSRKGAVDASSGGMRPDRPAVDLSPVQIDPDAVHRVDARLRGGGRPPRSPEEMAELLRFCGDLTPEEVSGAMGAFLVELERRGVAGRLRLPGVPEPDRWISTEARPIYEAAFESGGVQGSRDEAADRVILQFLRSRALVRLDELGARYGIDRARARTILERYASAGEVVSVPGTSGRDEGRWGDRRNVEDVRRLSVALRRKEAVAVDPDAFADLLVRHQHVHPGALLGGRDGLEAVLRQLRGLAVPPELWEAEVLPRRLSDFSPTRLDELLRTEQWRWRRVKEEAEPPRVAIVPQDFDRFWATSGGQPGPSDEATRLLDEIRASGLIETEELADRSGLDPVAVGRALAELADRGMIGGDHFDPIRASAPDPRKARSASASSRKAPARATGRRGRADRPWWGTSGVRWSAFAPPEIEGEAMAWARAMLDRFGVLCRETAGLDPWAPPWSVLRTALDAAELRGEVRRGYFVSGLSGVQFALESFAERLARHRPGEGEPGVVLLSTLDPANLFGTGGPFDLPGPSGGTPRMSRSASNHVVLSRGRPVLFAEGFAKRIRVMPWADDRERSAAVATLPGLAGPSRRVLEVREIDGGPALRHPLSGRFLEAGFVRDLHGLAYYAGW</sequence>
<evidence type="ECO:0000259" key="10">
    <source>
        <dbReference type="PROSITE" id="PS51192"/>
    </source>
</evidence>
<dbReference type="InterPro" id="IPR055368">
    <property type="entry name" value="WH3_Lhr"/>
</dbReference>
<keyword evidence="2" id="KW-0227">DNA damage</keyword>
<dbReference type="InterPro" id="IPR045628">
    <property type="entry name" value="Lhr_WH_dom"/>
</dbReference>
<keyword evidence="13" id="KW-1185">Reference proteome</keyword>
<feature type="region of interest" description="Disordered" evidence="9">
    <location>
        <begin position="1209"/>
        <end position="1244"/>
    </location>
</feature>
<dbReference type="InterPro" id="IPR013701">
    <property type="entry name" value="Lhr-like_DEAD/DEAH_assoc"/>
</dbReference>
<dbReference type="EMBL" id="CP036426">
    <property type="protein sequence ID" value="QDV33677.1"/>
    <property type="molecule type" value="Genomic_DNA"/>
</dbReference>
<dbReference type="Pfam" id="PF00271">
    <property type="entry name" value="Helicase_C"/>
    <property type="match status" value="1"/>
</dbReference>
<feature type="domain" description="Helicase ATP-binding" evidence="10">
    <location>
        <begin position="43"/>
        <end position="232"/>
    </location>
</feature>
<keyword evidence="3 12" id="KW-0378">Hydrolase</keyword>
<dbReference type="Pfam" id="PF23234">
    <property type="entry name" value="WHD_4th_Lhr"/>
    <property type="match status" value="1"/>
</dbReference>
<accession>A0A518GYM9</accession>
<dbReference type="PROSITE" id="PS51194">
    <property type="entry name" value="HELICASE_CTER"/>
    <property type="match status" value="1"/>
</dbReference>
<keyword evidence="1" id="KW-0547">Nucleotide-binding</keyword>
<evidence type="ECO:0000256" key="1">
    <source>
        <dbReference type="ARBA" id="ARBA00022741"/>
    </source>
</evidence>
<dbReference type="InterPro" id="IPR052511">
    <property type="entry name" value="ATP-dep_Helicase"/>
</dbReference>
<dbReference type="Pfam" id="PF00270">
    <property type="entry name" value="DEAD"/>
    <property type="match status" value="1"/>
</dbReference>
<keyword evidence="5" id="KW-0067">ATP-binding</keyword>
<dbReference type="SMART" id="SM00487">
    <property type="entry name" value="DEXDc"/>
    <property type="match status" value="1"/>
</dbReference>
<evidence type="ECO:0000256" key="7">
    <source>
        <dbReference type="ARBA" id="ARBA00023204"/>
    </source>
</evidence>
<organism evidence="12 13">
    <name type="scientific">Tautonia plasticadhaerens</name>
    <dbReference type="NCBI Taxonomy" id="2527974"/>
    <lineage>
        <taxon>Bacteria</taxon>
        <taxon>Pseudomonadati</taxon>
        <taxon>Planctomycetota</taxon>
        <taxon>Planctomycetia</taxon>
        <taxon>Isosphaerales</taxon>
        <taxon>Isosphaeraceae</taxon>
        <taxon>Tautonia</taxon>
    </lineage>
</organism>
<dbReference type="InterPro" id="IPR014001">
    <property type="entry name" value="Helicase_ATP-bd"/>
</dbReference>
<evidence type="ECO:0000313" key="12">
    <source>
        <dbReference type="EMBL" id="QDV33677.1"/>
    </source>
</evidence>
<dbReference type="KEGG" id="tpla:ElP_15530"/>
<evidence type="ECO:0000256" key="9">
    <source>
        <dbReference type="SAM" id="MobiDB-lite"/>
    </source>
</evidence>
<dbReference type="InterPro" id="IPR011545">
    <property type="entry name" value="DEAD/DEAH_box_helicase_dom"/>
</dbReference>
<evidence type="ECO:0000256" key="5">
    <source>
        <dbReference type="ARBA" id="ARBA00022840"/>
    </source>
</evidence>
<dbReference type="InterPro" id="IPR055367">
    <property type="entry name" value="WH4_Lhr"/>
</dbReference>
<dbReference type="GO" id="GO:0006281">
    <property type="term" value="P:DNA repair"/>
    <property type="evidence" value="ECO:0007669"/>
    <property type="project" value="UniProtKB-KW"/>
</dbReference>
<evidence type="ECO:0000256" key="3">
    <source>
        <dbReference type="ARBA" id="ARBA00022801"/>
    </source>
</evidence>
<feature type="compositionally biased region" description="Low complexity" evidence="9">
    <location>
        <begin position="1224"/>
        <end position="1236"/>
    </location>
</feature>
<evidence type="ECO:0000256" key="8">
    <source>
        <dbReference type="ARBA" id="ARBA00023235"/>
    </source>
</evidence>
<name>A0A518GYM9_9BACT</name>
<dbReference type="InterPro" id="IPR003593">
    <property type="entry name" value="AAA+_ATPase"/>
</dbReference>
<dbReference type="InterPro" id="IPR027417">
    <property type="entry name" value="P-loop_NTPase"/>
</dbReference>
<feature type="domain" description="Helicase C-terminal" evidence="11">
    <location>
        <begin position="266"/>
        <end position="423"/>
    </location>
</feature>
<dbReference type="PANTHER" id="PTHR47962">
    <property type="entry name" value="ATP-DEPENDENT HELICASE LHR-RELATED-RELATED"/>
    <property type="match status" value="1"/>
</dbReference>
<dbReference type="GO" id="GO:0003724">
    <property type="term" value="F:RNA helicase activity"/>
    <property type="evidence" value="ECO:0007669"/>
    <property type="project" value="UniProtKB-EC"/>
</dbReference>
<dbReference type="Pfam" id="PF23235">
    <property type="entry name" value="WHD_3rd_Lhr"/>
    <property type="match status" value="1"/>
</dbReference>
<gene>
    <name evidence="12" type="primary">dbpA</name>
    <name evidence="12" type="ORF">ElP_15530</name>
</gene>
<evidence type="ECO:0000256" key="2">
    <source>
        <dbReference type="ARBA" id="ARBA00022763"/>
    </source>
</evidence>
<evidence type="ECO:0000259" key="11">
    <source>
        <dbReference type="PROSITE" id="PS51194"/>
    </source>
</evidence>
<dbReference type="Pfam" id="PF19306">
    <property type="entry name" value="WHD_Lhr"/>
    <property type="match status" value="1"/>
</dbReference>
<protein>
    <submittedName>
        <fullName evidence="12">ATP-dependent RNA helicase DbpA</fullName>
        <ecNumber evidence="12">3.6.4.13</ecNumber>
    </submittedName>
</protein>
<keyword evidence="7" id="KW-0234">DNA repair</keyword>
<evidence type="ECO:0000256" key="6">
    <source>
        <dbReference type="ARBA" id="ARBA00023125"/>
    </source>
</evidence>
<keyword evidence="4 12" id="KW-0347">Helicase</keyword>
<dbReference type="PANTHER" id="PTHR47962:SF5">
    <property type="entry name" value="ATP-DEPENDENT HELICASE LHR-RELATED"/>
    <property type="match status" value="1"/>
</dbReference>
<dbReference type="Pfam" id="PF08494">
    <property type="entry name" value="DEAD_assoc"/>
    <property type="match status" value="1"/>
</dbReference>
<keyword evidence="6" id="KW-0238">DNA-binding</keyword>
<dbReference type="Gene3D" id="3.40.50.300">
    <property type="entry name" value="P-loop containing nucleotide triphosphate hydrolases"/>
    <property type="match status" value="2"/>
</dbReference>
<evidence type="ECO:0000313" key="13">
    <source>
        <dbReference type="Proteomes" id="UP000317835"/>
    </source>
</evidence>
<dbReference type="SUPFAM" id="SSF52540">
    <property type="entry name" value="P-loop containing nucleoside triphosphate hydrolases"/>
    <property type="match status" value="1"/>
</dbReference>
<dbReference type="SMART" id="SM00490">
    <property type="entry name" value="HELICc"/>
    <property type="match status" value="1"/>
</dbReference>
<dbReference type="OrthoDB" id="9774462at2"/>
<dbReference type="SMART" id="SM00382">
    <property type="entry name" value="AAA"/>
    <property type="match status" value="1"/>
</dbReference>
<dbReference type="GO" id="GO:0016887">
    <property type="term" value="F:ATP hydrolysis activity"/>
    <property type="evidence" value="ECO:0007669"/>
    <property type="project" value="TreeGrafter"/>
</dbReference>
<dbReference type="InterPro" id="IPR001650">
    <property type="entry name" value="Helicase_C-like"/>
</dbReference>